<evidence type="ECO:0000256" key="5">
    <source>
        <dbReference type="ARBA" id="ARBA00022741"/>
    </source>
</evidence>
<keyword evidence="6" id="KW-0418">Kinase</keyword>
<dbReference type="Gene3D" id="3.40.50.300">
    <property type="entry name" value="P-loop containing nucleotide triphosphate hydrolases"/>
    <property type="match status" value="1"/>
</dbReference>
<evidence type="ECO:0000256" key="7">
    <source>
        <dbReference type="ARBA" id="ARBA00022840"/>
    </source>
</evidence>
<dbReference type="Pfam" id="PF13614">
    <property type="entry name" value="AAA_31"/>
    <property type="match status" value="1"/>
</dbReference>
<organism evidence="12 13">
    <name type="scientific">Lacinutrix neustonica</name>
    <dbReference type="NCBI Taxonomy" id="2980107"/>
    <lineage>
        <taxon>Bacteria</taxon>
        <taxon>Pseudomonadati</taxon>
        <taxon>Bacteroidota</taxon>
        <taxon>Flavobacteriia</taxon>
        <taxon>Flavobacteriales</taxon>
        <taxon>Flavobacteriaceae</taxon>
        <taxon>Lacinutrix</taxon>
    </lineage>
</organism>
<name>A0A9E8MUR3_9FLAO</name>
<dbReference type="PANTHER" id="PTHR32309:SF13">
    <property type="entry name" value="FERRIC ENTEROBACTIN TRANSPORT PROTEIN FEPE"/>
    <property type="match status" value="1"/>
</dbReference>
<reference evidence="12" key="1">
    <citation type="submission" date="2022-11" db="EMBL/GenBank/DDBJ databases">
        <title>Lacinutrix neustonica HL-RS19T sp. nov., isolated from the surface microlayer sample of brackish Lake Shihwa.</title>
        <authorList>
            <person name="Choi J.Y."/>
            <person name="Hwang C.Y."/>
        </authorList>
    </citation>
    <scope>NUCLEOTIDE SEQUENCE</scope>
    <source>
        <strain evidence="12">HL-RS19</strain>
    </source>
</reference>
<keyword evidence="13" id="KW-1185">Reference proteome</keyword>
<keyword evidence="10" id="KW-1133">Transmembrane helix</keyword>
<evidence type="ECO:0000256" key="6">
    <source>
        <dbReference type="ARBA" id="ARBA00022777"/>
    </source>
</evidence>
<dbReference type="GO" id="GO:0005524">
    <property type="term" value="F:ATP binding"/>
    <property type="evidence" value="ECO:0007669"/>
    <property type="project" value="UniProtKB-KW"/>
</dbReference>
<dbReference type="CDD" id="cd05387">
    <property type="entry name" value="BY-kinase"/>
    <property type="match status" value="1"/>
</dbReference>
<protein>
    <recommendedName>
        <fullName evidence="3">non-specific protein-tyrosine kinase</fullName>
        <ecNumber evidence="3">2.7.10.2</ecNumber>
    </recommendedName>
</protein>
<dbReference type="SUPFAM" id="SSF52540">
    <property type="entry name" value="P-loop containing nucleoside triphosphate hydrolases"/>
    <property type="match status" value="1"/>
</dbReference>
<dbReference type="FunFam" id="3.40.50.300:FF:000527">
    <property type="entry name" value="Tyrosine-protein kinase etk"/>
    <property type="match status" value="1"/>
</dbReference>
<feature type="domain" description="AAA" evidence="11">
    <location>
        <begin position="351"/>
        <end position="469"/>
    </location>
</feature>
<dbReference type="NCBIfam" id="TIGR01007">
    <property type="entry name" value="eps_fam"/>
    <property type="match status" value="1"/>
</dbReference>
<evidence type="ECO:0000256" key="1">
    <source>
        <dbReference type="ARBA" id="ARBA00007316"/>
    </source>
</evidence>
<evidence type="ECO:0000256" key="2">
    <source>
        <dbReference type="ARBA" id="ARBA00008883"/>
    </source>
</evidence>
<dbReference type="InterPro" id="IPR050445">
    <property type="entry name" value="Bact_polysacc_biosynth/exp"/>
</dbReference>
<evidence type="ECO:0000256" key="4">
    <source>
        <dbReference type="ARBA" id="ARBA00022679"/>
    </source>
</evidence>
<dbReference type="InterPro" id="IPR005702">
    <property type="entry name" value="Wzc-like_C"/>
</dbReference>
<keyword evidence="10" id="KW-0472">Membrane</keyword>
<evidence type="ECO:0000256" key="9">
    <source>
        <dbReference type="ARBA" id="ARBA00051245"/>
    </source>
</evidence>
<dbReference type="GO" id="GO:0005886">
    <property type="term" value="C:plasma membrane"/>
    <property type="evidence" value="ECO:0007669"/>
    <property type="project" value="TreeGrafter"/>
</dbReference>
<evidence type="ECO:0000313" key="13">
    <source>
        <dbReference type="Proteomes" id="UP001164705"/>
    </source>
</evidence>
<feature type="transmembrane region" description="Helical" evidence="10">
    <location>
        <begin position="263"/>
        <end position="285"/>
    </location>
</feature>
<dbReference type="EC" id="2.7.10.2" evidence="3"/>
<dbReference type="AlphaFoldDB" id="A0A9E8MUR3"/>
<keyword evidence="8" id="KW-0829">Tyrosine-protein kinase</keyword>
<comment type="similarity">
    <text evidence="2">Belongs to the etk/wzc family.</text>
</comment>
<evidence type="ECO:0000256" key="3">
    <source>
        <dbReference type="ARBA" id="ARBA00011903"/>
    </source>
</evidence>
<evidence type="ECO:0000313" key="12">
    <source>
        <dbReference type="EMBL" id="WAC01918.1"/>
    </source>
</evidence>
<accession>A0A9E8MUR3</accession>
<gene>
    <name evidence="12" type="ORF">N7U66_19045</name>
</gene>
<keyword evidence="7" id="KW-0067">ATP-binding</keyword>
<sequence>MTDFNKDKIVDYLNTTVTVVSADQLTRKNQFVTNTIQFIDSQLDRYKDKITLNKDSLNDYRQRNSIFNLDAESAQINQNLIDLEFKKDAVKRQIDYYEQLKTYLETSNTFTKLPAPATAGVEDTSILSNIAKINALSVQKAKYEETIRSDAAIFADINSQIEAIKRVLLETISSAKKGLNRELSFISSKKAEVDYKLRKLPKDQQNMLGFQRQYALDEQTYNMFLSKRGEADILKAATVSDVLIIDKAKDTGAKAIDLNTQSAYFTAVVVGFIPPLLLAFLVTFFDNKLHSPKQLEAISKIPLLGVIGKNTIDNNLIVHRKPKSAVAEAFRGIRSSLQFMYKKHDLEGSKTVMLTSSVSGEGKTFCAINIATVFALSGKKTVLVGLDLRQPKIFGDFNIKNEIGAVNYLIGQKDLAAVTRSTSIENLDVITSGPIPPNPSELLIGDKMDAFMAALKEKYDYVVLDTPPVGLVSDALELTEYVDASLYVARQEYTKKDMLNFINDKYKRGEIKNISLLYNGYDQKGKYGYGYGYSYGYGAYGNGYHENETAKKSVFDRIKAILKIR</sequence>
<dbReference type="GO" id="GO:0042802">
    <property type="term" value="F:identical protein binding"/>
    <property type="evidence" value="ECO:0007669"/>
    <property type="project" value="UniProtKB-ARBA"/>
</dbReference>
<proteinExistence type="inferred from homology"/>
<dbReference type="InterPro" id="IPR027417">
    <property type="entry name" value="P-loop_NTPase"/>
</dbReference>
<dbReference type="InterPro" id="IPR025669">
    <property type="entry name" value="AAA_dom"/>
</dbReference>
<keyword evidence="4 12" id="KW-0808">Transferase</keyword>
<dbReference type="GO" id="GO:0004715">
    <property type="term" value="F:non-membrane spanning protein tyrosine kinase activity"/>
    <property type="evidence" value="ECO:0007669"/>
    <property type="project" value="UniProtKB-EC"/>
</dbReference>
<evidence type="ECO:0000259" key="11">
    <source>
        <dbReference type="Pfam" id="PF13614"/>
    </source>
</evidence>
<evidence type="ECO:0000256" key="8">
    <source>
        <dbReference type="ARBA" id="ARBA00023137"/>
    </source>
</evidence>
<dbReference type="EMBL" id="CP113088">
    <property type="protein sequence ID" value="WAC01918.1"/>
    <property type="molecule type" value="Genomic_DNA"/>
</dbReference>
<dbReference type="Proteomes" id="UP001164705">
    <property type="component" value="Chromosome"/>
</dbReference>
<keyword evidence="10" id="KW-0812">Transmembrane</keyword>
<keyword evidence="5" id="KW-0547">Nucleotide-binding</keyword>
<evidence type="ECO:0000256" key="10">
    <source>
        <dbReference type="SAM" id="Phobius"/>
    </source>
</evidence>
<dbReference type="PANTHER" id="PTHR32309">
    <property type="entry name" value="TYROSINE-PROTEIN KINASE"/>
    <property type="match status" value="1"/>
</dbReference>
<dbReference type="RefSeq" id="WP_267676516.1">
    <property type="nucleotide sequence ID" value="NZ_CP113088.1"/>
</dbReference>
<comment type="catalytic activity">
    <reaction evidence="9">
        <text>L-tyrosyl-[protein] + ATP = O-phospho-L-tyrosyl-[protein] + ADP + H(+)</text>
        <dbReference type="Rhea" id="RHEA:10596"/>
        <dbReference type="Rhea" id="RHEA-COMP:10136"/>
        <dbReference type="Rhea" id="RHEA-COMP:20101"/>
        <dbReference type="ChEBI" id="CHEBI:15378"/>
        <dbReference type="ChEBI" id="CHEBI:30616"/>
        <dbReference type="ChEBI" id="CHEBI:46858"/>
        <dbReference type="ChEBI" id="CHEBI:61978"/>
        <dbReference type="ChEBI" id="CHEBI:456216"/>
        <dbReference type="EC" id="2.7.10.2"/>
    </reaction>
</comment>
<comment type="similarity">
    <text evidence="1">Belongs to the CpsD/CapB family.</text>
</comment>
<dbReference type="KEGG" id="lnu:N7U66_19045"/>